<comment type="caution">
    <text evidence="1">The sequence shown here is derived from an EMBL/GenBank/DDBJ whole genome shotgun (WGS) entry which is preliminary data.</text>
</comment>
<organism evidence="1">
    <name type="scientific">Phascolarctobacterium faecium</name>
    <dbReference type="NCBI Taxonomy" id="33025"/>
    <lineage>
        <taxon>Bacteria</taxon>
        <taxon>Bacillati</taxon>
        <taxon>Bacillota</taxon>
        <taxon>Negativicutes</taxon>
        <taxon>Acidaminococcales</taxon>
        <taxon>Acidaminococcaceae</taxon>
        <taxon>Phascolarctobacterium</taxon>
    </lineage>
</organism>
<protein>
    <submittedName>
        <fullName evidence="1">Hemagluttinin repeat protein</fullName>
    </submittedName>
</protein>
<dbReference type="STRING" id="1262914.BN533_01245"/>
<name>R6I7N0_9FIRM</name>
<dbReference type="eggNOG" id="COG2911">
    <property type="taxonomic scope" value="Bacteria"/>
</dbReference>
<evidence type="ECO:0000313" key="1">
    <source>
        <dbReference type="EMBL" id="CDB46188.1"/>
    </source>
</evidence>
<gene>
    <name evidence="1" type="ORF">BN533_01245</name>
</gene>
<dbReference type="AlphaFoldDB" id="R6I7N0"/>
<proteinExistence type="predicted"/>
<sequence>MLADHGDVFIGADATAQDGILTVNVAEGNIKSNHFDGGENPGGSDVKLTSVNGSVDIYTGKGDVDLHEVYAKDKASVGTENGHLRLCKIDGNIVVLIIKDMDNNMDVKEIIAGNQIVISGNKISLDDIKQRDDADGMLIISPGGADADEPIESFNIKNINTGNGVRFDKLWVKNADLHVDSGRFYIDKLAVVDVAHFSNRDMRTAVYGTPALRDGSDSIYWYDHAANDPKHDLLGWHNDNYLGNWMHLYFTDKYRTQISNGVLLSLKDHYYAHNQRFTGEDHLRFLKKEMPLDVHEKNNNPRISLYQRFALYELPEAEQQEGAEASIVVAEDV</sequence>
<accession>R6I7N0</accession>
<dbReference type="EMBL" id="CBDS010000076">
    <property type="protein sequence ID" value="CDB46188.1"/>
    <property type="molecule type" value="Genomic_DNA"/>
</dbReference>
<reference evidence="1" key="1">
    <citation type="submission" date="2012-11" db="EMBL/GenBank/DDBJ databases">
        <title>Dependencies among metagenomic species, viruses, plasmids and units of genetic variation.</title>
        <authorList>
            <person name="Nielsen H.B."/>
            <person name="Almeida M."/>
            <person name="Juncker A.S."/>
            <person name="Rasmussen S."/>
            <person name="Li J."/>
            <person name="Sunagawa S."/>
            <person name="Plichta D."/>
            <person name="Gautier L."/>
            <person name="Le Chatelier E."/>
            <person name="Peletier E."/>
            <person name="Bonde I."/>
            <person name="Nielsen T."/>
            <person name="Manichanh C."/>
            <person name="Arumugam M."/>
            <person name="Batto J."/>
            <person name="Santos M.B.Q.D."/>
            <person name="Blom N."/>
            <person name="Borruel N."/>
            <person name="Burgdorf K.S."/>
            <person name="Boumezbeur F."/>
            <person name="Casellas F."/>
            <person name="Dore J."/>
            <person name="Guarner F."/>
            <person name="Hansen T."/>
            <person name="Hildebrand F."/>
            <person name="Kaas R.S."/>
            <person name="Kennedy S."/>
            <person name="Kristiansen K."/>
            <person name="Kultima J.R."/>
            <person name="Leonard P."/>
            <person name="Levenez F."/>
            <person name="Lund O."/>
            <person name="Moumen B."/>
            <person name="Le Paslier D."/>
            <person name="Pons N."/>
            <person name="Pedersen O."/>
            <person name="Prifti E."/>
            <person name="Qin J."/>
            <person name="Raes J."/>
            <person name="Tap J."/>
            <person name="Tims S."/>
            <person name="Ussery D.W."/>
            <person name="Yamada T."/>
            <person name="MetaHit consortium"/>
            <person name="Renault P."/>
            <person name="Sicheritz-Ponten T."/>
            <person name="Bork P."/>
            <person name="Wang J."/>
            <person name="Brunak S."/>
            <person name="Ehrlich S.D."/>
        </authorList>
    </citation>
    <scope>NUCLEOTIDE SEQUENCE [LARGE SCALE GENOMIC DNA]</scope>
</reference>
<dbReference type="HOGENOM" id="CLU_833797_0_0_9"/>